<comment type="pathway">
    <text evidence="1">Cell wall biogenesis; peptidoglycan biosynthesis.</text>
</comment>
<evidence type="ECO:0000256" key="6">
    <source>
        <dbReference type="ARBA" id="ARBA00022676"/>
    </source>
</evidence>
<dbReference type="Pfam" id="PF00905">
    <property type="entry name" value="Transpeptidase"/>
    <property type="match status" value="1"/>
</dbReference>
<dbReference type="Pfam" id="PF00912">
    <property type="entry name" value="Transgly"/>
    <property type="match status" value="1"/>
</dbReference>
<evidence type="ECO:0000259" key="14">
    <source>
        <dbReference type="Pfam" id="PF00912"/>
    </source>
</evidence>
<dbReference type="InterPro" id="IPR023346">
    <property type="entry name" value="Lysozyme-like_dom_sf"/>
</dbReference>
<dbReference type="InterPro" id="IPR001264">
    <property type="entry name" value="Glyco_trans_51"/>
</dbReference>
<comment type="caution">
    <text evidence="15">The sequence shown here is derived from an EMBL/GenBank/DDBJ whole genome shotgun (WGS) entry which is preliminary data.</text>
</comment>
<dbReference type="SUPFAM" id="SSF53955">
    <property type="entry name" value="Lysozyme-like"/>
    <property type="match status" value="1"/>
</dbReference>
<dbReference type="RefSeq" id="WP_307272689.1">
    <property type="nucleotide sequence ID" value="NZ_JAUSVX010000004.1"/>
</dbReference>
<dbReference type="InterPro" id="IPR012338">
    <property type="entry name" value="Beta-lactam/transpept-like"/>
</dbReference>
<evidence type="ECO:0000256" key="7">
    <source>
        <dbReference type="ARBA" id="ARBA00022679"/>
    </source>
</evidence>
<keyword evidence="4" id="KW-0121">Carboxypeptidase</keyword>
<dbReference type="InterPro" id="IPR050396">
    <property type="entry name" value="Glycosyltr_51/Transpeptidase"/>
</dbReference>
<dbReference type="InterPro" id="IPR036950">
    <property type="entry name" value="PBP_transglycosylase"/>
</dbReference>
<evidence type="ECO:0000256" key="10">
    <source>
        <dbReference type="ARBA" id="ARBA00044770"/>
    </source>
</evidence>
<evidence type="ECO:0000256" key="4">
    <source>
        <dbReference type="ARBA" id="ARBA00022645"/>
    </source>
</evidence>
<proteinExistence type="inferred from homology"/>
<organism evidence="15 16">
    <name type="scientific">Labrys wisconsinensis</name>
    <dbReference type="NCBI Taxonomy" id="425677"/>
    <lineage>
        <taxon>Bacteria</taxon>
        <taxon>Pseudomonadati</taxon>
        <taxon>Pseudomonadota</taxon>
        <taxon>Alphaproteobacteria</taxon>
        <taxon>Hyphomicrobiales</taxon>
        <taxon>Xanthobacteraceae</taxon>
        <taxon>Labrys</taxon>
    </lineage>
</organism>
<feature type="region of interest" description="Disordered" evidence="12">
    <location>
        <begin position="712"/>
        <end position="736"/>
    </location>
</feature>
<dbReference type="GO" id="GO:0016757">
    <property type="term" value="F:glycosyltransferase activity"/>
    <property type="evidence" value="ECO:0007669"/>
    <property type="project" value="UniProtKB-KW"/>
</dbReference>
<evidence type="ECO:0000256" key="5">
    <source>
        <dbReference type="ARBA" id="ARBA00022670"/>
    </source>
</evidence>
<comment type="similarity">
    <text evidence="2">In the C-terminal section; belongs to the transpeptidase family.</text>
</comment>
<dbReference type="Proteomes" id="UP001242480">
    <property type="component" value="Unassembled WGS sequence"/>
</dbReference>
<name>A0ABU0J632_9HYPH</name>
<dbReference type="NCBIfam" id="TIGR02074">
    <property type="entry name" value="PBP_1a_fam"/>
    <property type="match status" value="1"/>
</dbReference>
<evidence type="ECO:0000256" key="2">
    <source>
        <dbReference type="ARBA" id="ARBA00007090"/>
    </source>
</evidence>
<evidence type="ECO:0000256" key="3">
    <source>
        <dbReference type="ARBA" id="ARBA00007739"/>
    </source>
</evidence>
<dbReference type="Gene3D" id="3.40.710.10">
    <property type="entry name" value="DD-peptidase/beta-lactamase superfamily"/>
    <property type="match status" value="1"/>
</dbReference>
<dbReference type="Gene3D" id="1.10.3810.10">
    <property type="entry name" value="Biosynthetic peptidoglycan transglycosylase-like"/>
    <property type="match status" value="1"/>
</dbReference>
<keyword evidence="7 15" id="KW-0808">Transferase</keyword>
<evidence type="ECO:0000313" key="15">
    <source>
        <dbReference type="EMBL" id="MDQ0469719.1"/>
    </source>
</evidence>
<comment type="catalytic activity">
    <reaction evidence="11">
        <text>[GlcNAc-(1-&gt;4)-Mur2Ac(oyl-L-Ala-gamma-D-Glu-L-Lys-D-Ala-D-Ala)](n)-di-trans,octa-cis-undecaprenyl diphosphate + beta-D-GlcNAc-(1-&gt;4)-Mur2Ac(oyl-L-Ala-gamma-D-Glu-L-Lys-D-Ala-D-Ala)-di-trans,octa-cis-undecaprenyl diphosphate = [GlcNAc-(1-&gt;4)-Mur2Ac(oyl-L-Ala-gamma-D-Glu-L-Lys-D-Ala-D-Ala)](n+1)-di-trans,octa-cis-undecaprenyl diphosphate + di-trans,octa-cis-undecaprenyl diphosphate + H(+)</text>
        <dbReference type="Rhea" id="RHEA:23708"/>
        <dbReference type="Rhea" id="RHEA-COMP:9602"/>
        <dbReference type="Rhea" id="RHEA-COMP:9603"/>
        <dbReference type="ChEBI" id="CHEBI:15378"/>
        <dbReference type="ChEBI" id="CHEBI:58405"/>
        <dbReference type="ChEBI" id="CHEBI:60033"/>
        <dbReference type="ChEBI" id="CHEBI:78435"/>
        <dbReference type="EC" id="2.4.99.28"/>
    </reaction>
</comment>
<feature type="domain" description="Penicillin-binding protein transpeptidase" evidence="13">
    <location>
        <begin position="371"/>
        <end position="608"/>
    </location>
</feature>
<sequence>MTEKLPRPGFFGRVRREALRLDSWLDSAVYAVWQAIRAGFEAIYAFSNRFHVTGWRRVAVELACDGLTFGLAGAVLALSLAVPAFQDTAGDWLKRADLAVTFLDRYGEPIGQRGIRRNDSVELSEMPDYVIKAVLATEDRRFYEHFGIDIVGTFRAIAANAQANGVVQGGSSLTQQLAKNLFLSNERTIQRKIKEAYLALWLESHLTKDEILKLYLDRAYMGGGAFGIEAAAQYYFGKSVRDVSLAEAAMLAGLFKAPSKYAPTNNLAAARARANQVLSNIVDAGFMSEGQVYGARRSPATPVDRSASQAPDYYLDWAYGQIAEMADDGQLGDSSVFVVKTALDPVIQRTAENTLETMLRQYGTDYNAHQGAIVIMDPDGAVRAMVGGRDYSQSQFNRATDALRQPGSSFKPFVYTTAMMNGFTPQSVVVDSPLCIKNWCPQNYGRSFAGPVTLMTALTRSINIIPVKLSLAMGKSAVDGRRLIIDTAHRMGIETDLKESWALPIGVEAVDLIEMTGAYGVFSSGGYKASPHAALEIRDSKGDLIYRFDPAKENPLVINPPIIAEMNSMLNSVVENGTGRKAQLPGIKVAGKTGTTNAYRDAWFMGFTGNFVGGVWLGNDDYKPTNKMTGGTLPAMVWQQVMSVAHQGVVLRPILGVPPFDAKGGKGGKELVAAAQPEGLPAVVSPQHPGTLSRGSAAVLLDIQQLMDQARNVPAGRSTSAIDAPPRTLAADQGDGARGVTFSGGVWTIR</sequence>
<accession>A0ABU0J632</accession>
<evidence type="ECO:0000256" key="8">
    <source>
        <dbReference type="ARBA" id="ARBA00022801"/>
    </source>
</evidence>
<dbReference type="EMBL" id="JAUSVX010000004">
    <property type="protein sequence ID" value="MDQ0469719.1"/>
    <property type="molecule type" value="Genomic_DNA"/>
</dbReference>
<evidence type="ECO:0000256" key="12">
    <source>
        <dbReference type="SAM" id="MobiDB-lite"/>
    </source>
</evidence>
<reference evidence="15 16" key="1">
    <citation type="submission" date="2023-07" db="EMBL/GenBank/DDBJ databases">
        <title>Genomic Encyclopedia of Type Strains, Phase IV (KMG-IV): sequencing the most valuable type-strain genomes for metagenomic binning, comparative biology and taxonomic classification.</title>
        <authorList>
            <person name="Goeker M."/>
        </authorList>
    </citation>
    <scope>NUCLEOTIDE SEQUENCE [LARGE SCALE GENOMIC DNA]</scope>
    <source>
        <strain evidence="15 16">DSM 19619</strain>
    </source>
</reference>
<evidence type="ECO:0000256" key="1">
    <source>
        <dbReference type="ARBA" id="ARBA00004752"/>
    </source>
</evidence>
<feature type="domain" description="Glycosyl transferase family 51" evidence="14">
    <location>
        <begin position="111"/>
        <end position="281"/>
    </location>
</feature>
<keyword evidence="6 15" id="KW-0328">Glycosyltransferase</keyword>
<dbReference type="SUPFAM" id="SSF56601">
    <property type="entry name" value="beta-lactamase/transpeptidase-like"/>
    <property type="match status" value="1"/>
</dbReference>
<dbReference type="PANTHER" id="PTHR32282:SF33">
    <property type="entry name" value="PEPTIDOGLYCAN GLYCOSYLTRANSFERASE"/>
    <property type="match status" value="1"/>
</dbReference>
<dbReference type="InterPro" id="IPR001460">
    <property type="entry name" value="PCN-bd_Tpept"/>
</dbReference>
<dbReference type="EC" id="2.4.99.28" evidence="10"/>
<dbReference type="PANTHER" id="PTHR32282">
    <property type="entry name" value="BINDING PROTEIN TRANSPEPTIDASE, PUTATIVE-RELATED"/>
    <property type="match status" value="1"/>
</dbReference>
<gene>
    <name evidence="15" type="ORF">QO011_002735</name>
</gene>
<dbReference type="GO" id="GO:0016787">
    <property type="term" value="F:hydrolase activity"/>
    <property type="evidence" value="ECO:0007669"/>
    <property type="project" value="UniProtKB-KW"/>
</dbReference>
<keyword evidence="8 15" id="KW-0378">Hydrolase</keyword>
<evidence type="ECO:0000313" key="16">
    <source>
        <dbReference type="Proteomes" id="UP001242480"/>
    </source>
</evidence>
<evidence type="ECO:0000256" key="9">
    <source>
        <dbReference type="ARBA" id="ARBA00023268"/>
    </source>
</evidence>
<keyword evidence="16" id="KW-1185">Reference proteome</keyword>
<keyword evidence="5" id="KW-0645">Protease</keyword>
<evidence type="ECO:0000259" key="13">
    <source>
        <dbReference type="Pfam" id="PF00905"/>
    </source>
</evidence>
<evidence type="ECO:0000256" key="11">
    <source>
        <dbReference type="ARBA" id="ARBA00049902"/>
    </source>
</evidence>
<keyword evidence="9" id="KW-0511">Multifunctional enzyme</keyword>
<comment type="similarity">
    <text evidence="3">In the N-terminal section; belongs to the glycosyltransferase 51 family.</text>
</comment>
<protein>
    <recommendedName>
        <fullName evidence="10">peptidoglycan glycosyltransferase</fullName>
        <ecNumber evidence="10">2.4.99.28</ecNumber>
    </recommendedName>
</protein>